<evidence type="ECO:0000313" key="2">
    <source>
        <dbReference type="EMBL" id="PTW45181.1"/>
    </source>
</evidence>
<dbReference type="GeneID" id="91007175"/>
<evidence type="ECO:0000313" key="3">
    <source>
        <dbReference type="Proteomes" id="UP000244013"/>
    </source>
</evidence>
<dbReference type="AlphaFoldDB" id="A0A2T5U0Z1"/>
<dbReference type="InterPro" id="IPR018684">
    <property type="entry name" value="DUF2171"/>
</dbReference>
<reference evidence="2 3" key="1">
    <citation type="submission" date="2018-04" db="EMBL/GenBank/DDBJ databases">
        <title>Genomic Encyclopedia of Type Strains, Phase III (KMG-III): the genomes of soil and plant-associated and newly described type strains.</title>
        <authorList>
            <person name="Whitman W."/>
        </authorList>
    </citation>
    <scope>NUCLEOTIDE SEQUENCE [LARGE SCALE GENOMIC DNA]</scope>
    <source>
        <strain evidence="2 3">MA-olki</strain>
    </source>
</reference>
<feature type="compositionally biased region" description="Gly residues" evidence="1">
    <location>
        <begin position="106"/>
        <end position="121"/>
    </location>
</feature>
<feature type="compositionally biased region" description="Basic and acidic residues" evidence="1">
    <location>
        <begin position="196"/>
        <end position="210"/>
    </location>
</feature>
<dbReference type="InterPro" id="IPR047800">
    <property type="entry name" value="SWFGD_dom"/>
</dbReference>
<feature type="compositionally biased region" description="Basic and acidic residues" evidence="1">
    <location>
        <begin position="64"/>
        <end position="80"/>
    </location>
</feature>
<feature type="compositionally biased region" description="Basic and acidic residues" evidence="1">
    <location>
        <begin position="375"/>
        <end position="389"/>
    </location>
</feature>
<organism evidence="2 3">
    <name type="scientific">Sphingomonas faeni</name>
    <dbReference type="NCBI Taxonomy" id="185950"/>
    <lineage>
        <taxon>Bacteria</taxon>
        <taxon>Pseudomonadati</taxon>
        <taxon>Pseudomonadota</taxon>
        <taxon>Alphaproteobacteria</taxon>
        <taxon>Sphingomonadales</taxon>
        <taxon>Sphingomonadaceae</taxon>
        <taxon>Sphingomonas</taxon>
    </lineage>
</organism>
<feature type="compositionally biased region" description="Low complexity" evidence="1">
    <location>
        <begin position="390"/>
        <end position="419"/>
    </location>
</feature>
<dbReference type="Proteomes" id="UP000244013">
    <property type="component" value="Unassembled WGS sequence"/>
</dbReference>
<evidence type="ECO:0008006" key="4">
    <source>
        <dbReference type="Google" id="ProtNLM"/>
    </source>
</evidence>
<accession>A0A2T5U0Z1</accession>
<evidence type="ECO:0000256" key="1">
    <source>
        <dbReference type="SAM" id="MobiDB-lite"/>
    </source>
</evidence>
<feature type="compositionally biased region" description="Low complexity" evidence="1">
    <location>
        <begin position="122"/>
        <end position="144"/>
    </location>
</feature>
<feature type="compositionally biased region" description="Polar residues" evidence="1">
    <location>
        <begin position="233"/>
        <end position="246"/>
    </location>
</feature>
<protein>
    <recommendedName>
        <fullName evidence="4">DUF2171 domain-containing protein</fullName>
    </recommendedName>
</protein>
<dbReference type="Pfam" id="PF09939">
    <property type="entry name" value="DUF2171"/>
    <property type="match status" value="1"/>
</dbReference>
<dbReference type="OrthoDB" id="9803697at2"/>
<gene>
    <name evidence="2" type="ORF">C8J25_108277</name>
</gene>
<feature type="region of interest" description="Disordered" evidence="1">
    <location>
        <begin position="375"/>
        <end position="441"/>
    </location>
</feature>
<feature type="compositionally biased region" description="Basic and acidic residues" evidence="1">
    <location>
        <begin position="39"/>
        <end position="56"/>
    </location>
</feature>
<feature type="compositionally biased region" description="Basic and acidic residues" evidence="1">
    <location>
        <begin position="1"/>
        <end position="12"/>
    </location>
</feature>
<feature type="region of interest" description="Disordered" evidence="1">
    <location>
        <begin position="1"/>
        <end position="253"/>
    </location>
</feature>
<name>A0A2T5U0Z1_9SPHN</name>
<feature type="compositionally biased region" description="Low complexity" evidence="1">
    <location>
        <begin position="426"/>
        <end position="441"/>
    </location>
</feature>
<dbReference type="RefSeq" id="WP_107955335.1">
    <property type="nucleotide sequence ID" value="NZ_QAYE01000008.1"/>
</dbReference>
<sequence length="441" mass="48597">MVYERNTRDRQSGDYYGRPNSNDYGRDFRADGGGYGRSSAREYEAAGEYDRDDSRSGRSQGYQGRDDQGRGDQYGREQGGRDYYGGHNDRSQPSGGDRYGQSRYGQGSGQGYGQQGYGQQGYGQQRSGQGYGQQSTGQRSQGSGDTEYHGSYASDGRRFEDVGRNRDADDDNRNSSRGGSRNEGRDYGRQPQGYDYDDRGFIARAGDEVRSWFGDDEAERRREADARYDERSYGNSDNRAFGNRSSNTHDDHYHGWRSTQIAALDRDYDEYRNENRSKFENEFSSWRNERQGQRSSLSQVTEHMEVVGSDGSHVGTVDKVKGDRILLTKNDRDAGGVHHSIPSRWIKTVDGKVTLSKSADEAKAAWKEEERNSAMFEYGDRTGGDKKDAGTSGYASSSQTGSTATGTASGTGTASTTGTTTGGTTTGTTSNTLGKSGSTTY</sequence>
<dbReference type="NCBIfam" id="NF033157">
    <property type="entry name" value="SWFGD_domain"/>
    <property type="match status" value="1"/>
</dbReference>
<feature type="compositionally biased region" description="Basic and acidic residues" evidence="1">
    <location>
        <begin position="155"/>
        <end position="188"/>
    </location>
</feature>
<dbReference type="EMBL" id="QAYE01000008">
    <property type="protein sequence ID" value="PTW45181.1"/>
    <property type="molecule type" value="Genomic_DNA"/>
</dbReference>
<feature type="compositionally biased region" description="Basic and acidic residues" evidence="1">
    <location>
        <begin position="218"/>
        <end position="232"/>
    </location>
</feature>
<proteinExistence type="predicted"/>
<comment type="caution">
    <text evidence="2">The sequence shown here is derived from an EMBL/GenBank/DDBJ whole genome shotgun (WGS) entry which is preliminary data.</text>
</comment>